<comment type="caution">
    <text evidence="2">The sequence shown here is derived from an EMBL/GenBank/DDBJ whole genome shotgun (WGS) entry which is preliminary data.</text>
</comment>
<proteinExistence type="predicted"/>
<dbReference type="AlphaFoldDB" id="A0A2N3WJJ3"/>
<keyword evidence="1" id="KW-0732">Signal</keyword>
<evidence type="ECO:0000313" key="2">
    <source>
        <dbReference type="EMBL" id="PKV94040.1"/>
    </source>
</evidence>
<evidence type="ECO:0008006" key="4">
    <source>
        <dbReference type="Google" id="ProtNLM"/>
    </source>
</evidence>
<sequence length="165" mass="16956">MRRMGLLAAAAAGVLAPLAVALPASAAPAHNQLNIPIIGDLLGGSTHNGAIDRNPRHYRHHGSDYDGSSSVTVYATGADRNGNVSFVIEGRDLPPLMHVTLSSAGLNAACVGGNSLNGATARTDLSGDFNFGATGTTCIDGTYRIDATEQSTPYRTFSADVTVES</sequence>
<dbReference type="Proteomes" id="UP000233750">
    <property type="component" value="Unassembled WGS sequence"/>
</dbReference>
<evidence type="ECO:0000313" key="3">
    <source>
        <dbReference type="Proteomes" id="UP000233750"/>
    </source>
</evidence>
<feature type="chain" id="PRO_5014665526" description="Dirigent-like protein" evidence="1">
    <location>
        <begin position="27"/>
        <end position="165"/>
    </location>
</feature>
<gene>
    <name evidence="2" type="ORF">ATK30_4909</name>
</gene>
<name>A0A2N3WJJ3_9PSEU</name>
<evidence type="ECO:0000256" key="1">
    <source>
        <dbReference type="SAM" id="SignalP"/>
    </source>
</evidence>
<keyword evidence="3" id="KW-1185">Reference proteome</keyword>
<reference evidence="2 3" key="1">
    <citation type="submission" date="2017-12" db="EMBL/GenBank/DDBJ databases">
        <title>Sequencing the genomes of 1000 Actinobacteria strains.</title>
        <authorList>
            <person name="Klenk H.-P."/>
        </authorList>
    </citation>
    <scope>NUCLEOTIDE SEQUENCE [LARGE SCALE GENOMIC DNA]</scope>
    <source>
        <strain evidence="2 3">DSM 45165</strain>
    </source>
</reference>
<organism evidence="2 3">
    <name type="scientific">Amycolatopsis echigonensis</name>
    <dbReference type="NCBI Taxonomy" id="2576905"/>
    <lineage>
        <taxon>Bacteria</taxon>
        <taxon>Bacillati</taxon>
        <taxon>Actinomycetota</taxon>
        <taxon>Actinomycetes</taxon>
        <taxon>Pseudonocardiales</taxon>
        <taxon>Pseudonocardiaceae</taxon>
        <taxon>Amycolatopsis</taxon>
    </lineage>
</organism>
<feature type="signal peptide" evidence="1">
    <location>
        <begin position="1"/>
        <end position="26"/>
    </location>
</feature>
<dbReference type="EMBL" id="PJMY01000003">
    <property type="protein sequence ID" value="PKV94040.1"/>
    <property type="molecule type" value="Genomic_DNA"/>
</dbReference>
<protein>
    <recommendedName>
        <fullName evidence="4">Dirigent-like protein</fullName>
    </recommendedName>
</protein>
<accession>A0A2N3WJJ3</accession>